<dbReference type="EMBL" id="JAULSY010000197">
    <property type="protein sequence ID" value="KAK0658726.1"/>
    <property type="molecule type" value="Genomic_DNA"/>
</dbReference>
<proteinExistence type="predicted"/>
<feature type="transmembrane region" description="Helical" evidence="2">
    <location>
        <begin position="21"/>
        <end position="43"/>
    </location>
</feature>
<keyword evidence="4" id="KW-1185">Reference proteome</keyword>
<evidence type="ECO:0000313" key="3">
    <source>
        <dbReference type="EMBL" id="KAK0658726.1"/>
    </source>
</evidence>
<gene>
    <name evidence="3" type="ORF">QBC41DRAFT_287500</name>
</gene>
<sequence length="665" mass="71906">MQKTKTGQGPTSSLRYYGTAAAIAVSYLGLLITPWVLTCILHYRPIAAGRPFYEGLPWKAFSSRYPALDTTKGPQFLFAIQALNAVSTLVSIPVILALLARAAVVYSQRRTPKQTLSARQLFTLADGRWLTGGYTPLSIYAVSLLAVALSLPLVRSLLISTETIAVASPTSGNWMGLPGYLLAYDVDPAELSMPGRYFVSKMPMGTNTGMIRAHALRLNSSAPVCTDIPEQDFPSPCPGPKPFVTSMATEGLSVDLSINICVPGNQSGDPWSVSWDRQEITEQLYVQVRHPRSSPTSALYNTTMVCTVNTTRGFFELPNFHNDFTPGPLVDSIPSNGELMAPLDSWWYELPAQDLEPLRRTNKAEIWETSEEVSSGTLIAPGPLSISAQALFGPGSFFHEARRLSIDSNATWWNAYRTMCTGTGIPFFEEWSLMYRGSCSGAGADGEFLDERRAAEEVRRLLRASFNQLLAGSPTEIDTAVSFANEAVLTIWPGSSLAPSLVRPIYYNPKAETVKPRITGGIAGIAVVSVLLGLQVLGIILLTLYVYSSPTWTETLDSLAIIRIAHQLGGDAEPISKMPLRPVGGEKDKEVLEQLGTVSALVGVADHPKEVRDVEAASSTGSGRAISQQPQNRSLESETDTGYTPVLRVGAPGVVTRRKAGGTTK</sequence>
<protein>
    <submittedName>
        <fullName evidence="3">Uncharacterized protein</fullName>
    </submittedName>
</protein>
<comment type="caution">
    <text evidence="3">The sequence shown here is derived from an EMBL/GenBank/DDBJ whole genome shotgun (WGS) entry which is preliminary data.</text>
</comment>
<feature type="compositionally biased region" description="Polar residues" evidence="1">
    <location>
        <begin position="617"/>
        <end position="634"/>
    </location>
</feature>
<keyword evidence="2" id="KW-0472">Membrane</keyword>
<feature type="region of interest" description="Disordered" evidence="1">
    <location>
        <begin position="612"/>
        <end position="665"/>
    </location>
</feature>
<feature type="transmembrane region" description="Helical" evidence="2">
    <location>
        <begin position="76"/>
        <end position="100"/>
    </location>
</feature>
<dbReference type="Proteomes" id="UP001174997">
    <property type="component" value="Unassembled WGS sequence"/>
</dbReference>
<reference evidence="3" key="1">
    <citation type="submission" date="2023-06" db="EMBL/GenBank/DDBJ databases">
        <title>Genome-scale phylogeny and comparative genomics of the fungal order Sordariales.</title>
        <authorList>
            <consortium name="Lawrence Berkeley National Laboratory"/>
            <person name="Hensen N."/>
            <person name="Bonometti L."/>
            <person name="Westerberg I."/>
            <person name="Brannstrom I.O."/>
            <person name="Guillou S."/>
            <person name="Cros-Aarteil S."/>
            <person name="Calhoun S."/>
            <person name="Haridas S."/>
            <person name="Kuo A."/>
            <person name="Mondo S."/>
            <person name="Pangilinan J."/>
            <person name="Riley R."/>
            <person name="Labutti K."/>
            <person name="Andreopoulos B."/>
            <person name="Lipzen A."/>
            <person name="Chen C."/>
            <person name="Yanf M."/>
            <person name="Daum C."/>
            <person name="Ng V."/>
            <person name="Clum A."/>
            <person name="Steindorff A."/>
            <person name="Ohm R."/>
            <person name="Martin F."/>
            <person name="Silar P."/>
            <person name="Natvig D."/>
            <person name="Lalanne C."/>
            <person name="Gautier V."/>
            <person name="Ament-Velasquez S.L."/>
            <person name="Kruys A."/>
            <person name="Hutchinson M.I."/>
            <person name="Powell A.J."/>
            <person name="Barry K."/>
            <person name="Miller A.N."/>
            <person name="Grigoriev I.V."/>
            <person name="Debuchy R."/>
            <person name="Gladieux P."/>
            <person name="Thoren M.H."/>
            <person name="Johannesson H."/>
        </authorList>
    </citation>
    <scope>NUCLEOTIDE SEQUENCE</scope>
    <source>
        <strain evidence="3">CBS 307.81</strain>
    </source>
</reference>
<feature type="compositionally biased region" description="Basic residues" evidence="1">
    <location>
        <begin position="656"/>
        <end position="665"/>
    </location>
</feature>
<keyword evidence="2" id="KW-1133">Transmembrane helix</keyword>
<dbReference type="AlphaFoldDB" id="A0AA39YU51"/>
<accession>A0AA39YU51</accession>
<evidence type="ECO:0000313" key="4">
    <source>
        <dbReference type="Proteomes" id="UP001174997"/>
    </source>
</evidence>
<evidence type="ECO:0000256" key="2">
    <source>
        <dbReference type="SAM" id="Phobius"/>
    </source>
</evidence>
<evidence type="ECO:0000256" key="1">
    <source>
        <dbReference type="SAM" id="MobiDB-lite"/>
    </source>
</evidence>
<feature type="transmembrane region" description="Helical" evidence="2">
    <location>
        <begin position="137"/>
        <end position="158"/>
    </location>
</feature>
<feature type="transmembrane region" description="Helical" evidence="2">
    <location>
        <begin position="522"/>
        <end position="547"/>
    </location>
</feature>
<name>A0AA39YU51_9PEZI</name>
<keyword evidence="2" id="KW-0812">Transmembrane</keyword>
<organism evidence="3 4">
    <name type="scientific">Cercophora samala</name>
    <dbReference type="NCBI Taxonomy" id="330535"/>
    <lineage>
        <taxon>Eukaryota</taxon>
        <taxon>Fungi</taxon>
        <taxon>Dikarya</taxon>
        <taxon>Ascomycota</taxon>
        <taxon>Pezizomycotina</taxon>
        <taxon>Sordariomycetes</taxon>
        <taxon>Sordariomycetidae</taxon>
        <taxon>Sordariales</taxon>
        <taxon>Lasiosphaeriaceae</taxon>
        <taxon>Cercophora</taxon>
    </lineage>
</organism>